<organism evidence="1 2">
    <name type="scientific">Melastoma candidum</name>
    <dbReference type="NCBI Taxonomy" id="119954"/>
    <lineage>
        <taxon>Eukaryota</taxon>
        <taxon>Viridiplantae</taxon>
        <taxon>Streptophyta</taxon>
        <taxon>Embryophyta</taxon>
        <taxon>Tracheophyta</taxon>
        <taxon>Spermatophyta</taxon>
        <taxon>Magnoliopsida</taxon>
        <taxon>eudicotyledons</taxon>
        <taxon>Gunneridae</taxon>
        <taxon>Pentapetalae</taxon>
        <taxon>rosids</taxon>
        <taxon>malvids</taxon>
        <taxon>Myrtales</taxon>
        <taxon>Melastomataceae</taxon>
        <taxon>Melastomatoideae</taxon>
        <taxon>Melastomateae</taxon>
        <taxon>Melastoma</taxon>
    </lineage>
</organism>
<name>A0ACB9NWU4_9MYRT</name>
<accession>A0ACB9NWU4</accession>
<sequence>MNDYLLCPPYISSHSKRLFGQKGYHMEALGGVLLLVGVVLSQGPRSVSGGGRGWINAHATFYGGSDASGTMGE</sequence>
<proteinExistence type="predicted"/>
<evidence type="ECO:0000313" key="2">
    <source>
        <dbReference type="Proteomes" id="UP001057402"/>
    </source>
</evidence>
<dbReference type="EMBL" id="CM042886">
    <property type="protein sequence ID" value="KAI4340112.1"/>
    <property type="molecule type" value="Genomic_DNA"/>
</dbReference>
<comment type="caution">
    <text evidence="1">The sequence shown here is derived from an EMBL/GenBank/DDBJ whole genome shotgun (WGS) entry which is preliminary data.</text>
</comment>
<gene>
    <name evidence="1" type="ORF">MLD38_024980</name>
</gene>
<reference evidence="2" key="1">
    <citation type="journal article" date="2023" name="Front. Plant Sci.">
        <title>Chromosomal-level genome assembly of Melastoma candidum provides insights into trichome evolution.</title>
        <authorList>
            <person name="Zhong Y."/>
            <person name="Wu W."/>
            <person name="Sun C."/>
            <person name="Zou P."/>
            <person name="Liu Y."/>
            <person name="Dai S."/>
            <person name="Zhou R."/>
        </authorList>
    </citation>
    <scope>NUCLEOTIDE SEQUENCE [LARGE SCALE GENOMIC DNA]</scope>
</reference>
<dbReference type="Proteomes" id="UP001057402">
    <property type="component" value="Chromosome 7"/>
</dbReference>
<keyword evidence="2" id="KW-1185">Reference proteome</keyword>
<evidence type="ECO:0000313" key="1">
    <source>
        <dbReference type="EMBL" id="KAI4340112.1"/>
    </source>
</evidence>
<protein>
    <submittedName>
        <fullName evidence="1">Uncharacterized protein</fullName>
    </submittedName>
</protein>